<dbReference type="EMBL" id="CP028137">
    <property type="protein sequence ID" value="AZZ51404.1"/>
    <property type="molecule type" value="Genomic_DNA"/>
</dbReference>
<feature type="region of interest" description="Disordered" evidence="1">
    <location>
        <begin position="64"/>
        <end position="84"/>
    </location>
</feature>
<organism evidence="3 4">
    <name type="scientific">Rathayibacter festucae DSM 15932</name>
    <dbReference type="NCBI Taxonomy" id="1328866"/>
    <lineage>
        <taxon>Bacteria</taxon>
        <taxon>Bacillati</taxon>
        <taxon>Actinomycetota</taxon>
        <taxon>Actinomycetes</taxon>
        <taxon>Micrococcales</taxon>
        <taxon>Microbacteriaceae</taxon>
        <taxon>Rathayibacter</taxon>
    </lineage>
</organism>
<dbReference type="AlphaFoldDB" id="A0A3Q9UX69"/>
<feature type="compositionally biased region" description="Low complexity" evidence="1">
    <location>
        <begin position="72"/>
        <end position="84"/>
    </location>
</feature>
<evidence type="ECO:0000256" key="1">
    <source>
        <dbReference type="SAM" id="MobiDB-lite"/>
    </source>
</evidence>
<sequence length="84" mass="8800">MLTGFAKVTQAIVLDKSSALWQRITASGLLLIYLGLLYLVISIIPVTAAWITAIVTDKPAAVATETPTPDVTQSSSATPTPQST</sequence>
<evidence type="ECO:0000256" key="2">
    <source>
        <dbReference type="SAM" id="Phobius"/>
    </source>
</evidence>
<gene>
    <name evidence="3" type="ORF">C1I64_04675</name>
</gene>
<dbReference type="KEGG" id="rfs:C1I64_04675"/>
<evidence type="ECO:0000313" key="4">
    <source>
        <dbReference type="Proteomes" id="UP000285317"/>
    </source>
</evidence>
<keyword evidence="2" id="KW-0472">Membrane</keyword>
<feature type="transmembrane region" description="Helical" evidence="2">
    <location>
        <begin position="30"/>
        <end position="51"/>
    </location>
</feature>
<keyword evidence="2" id="KW-1133">Transmembrane helix</keyword>
<dbReference type="Proteomes" id="UP000285317">
    <property type="component" value="Chromosome"/>
</dbReference>
<name>A0A3Q9UX69_9MICO</name>
<accession>A0A3Q9UX69</accession>
<keyword evidence="2" id="KW-0812">Transmembrane</keyword>
<reference evidence="3 4" key="1">
    <citation type="submission" date="2018-03" db="EMBL/GenBank/DDBJ databases">
        <title>Bacteriophage NCPPB3778 and a type I-E CRISPR drive the evolution of the US Biological Select Agent, Rathayibacter toxicus.</title>
        <authorList>
            <person name="Davis E.W.II."/>
            <person name="Tabima J.F."/>
            <person name="Weisberg A.J."/>
            <person name="Dantas Lopes L."/>
            <person name="Wiseman M.S."/>
            <person name="Wiseman M.S."/>
            <person name="Pupko T."/>
            <person name="Belcher M.S."/>
            <person name="Sechler A.J."/>
            <person name="Tancos M.A."/>
            <person name="Schroeder B.K."/>
            <person name="Murray T.D."/>
            <person name="Luster D.G."/>
            <person name="Schneider W.L."/>
            <person name="Rogers E."/>
            <person name="Andreote F.D."/>
            <person name="Grunwald N.J."/>
            <person name="Putnam M.L."/>
            <person name="Chang J.H."/>
        </authorList>
    </citation>
    <scope>NUCLEOTIDE SEQUENCE [LARGE SCALE GENOMIC DNA]</scope>
    <source>
        <strain evidence="3 4">DSM 15932</strain>
    </source>
</reference>
<proteinExistence type="predicted"/>
<evidence type="ECO:0000313" key="3">
    <source>
        <dbReference type="EMBL" id="AZZ51404.1"/>
    </source>
</evidence>
<protein>
    <submittedName>
        <fullName evidence="3">Uncharacterized protein</fullName>
    </submittedName>
</protein>